<dbReference type="PANTHER" id="PTHR30093">
    <property type="entry name" value="GENERAL SECRETION PATHWAY PROTEIN G"/>
    <property type="match status" value="1"/>
</dbReference>
<evidence type="ECO:0000313" key="12">
    <source>
        <dbReference type="EMBL" id="EIJ41801.1"/>
    </source>
</evidence>
<evidence type="ECO:0000256" key="10">
    <source>
        <dbReference type="SAM" id="Phobius"/>
    </source>
</evidence>
<reference evidence="12 13" key="1">
    <citation type="submission" date="2011-11" db="EMBL/GenBank/DDBJ databases">
        <title>Improved High-Quality Draft sequence of Beggiatoa alba B18lD.</title>
        <authorList>
            <consortium name="US DOE Joint Genome Institute"/>
            <person name="Lucas S."/>
            <person name="Han J."/>
            <person name="Lapidus A."/>
            <person name="Cheng J.-F."/>
            <person name="Goodwin L."/>
            <person name="Pitluck S."/>
            <person name="Peters L."/>
            <person name="Mikhailova N."/>
            <person name="Held B."/>
            <person name="Detter J.C."/>
            <person name="Han C."/>
            <person name="Tapia R."/>
            <person name="Land M."/>
            <person name="Hauser L."/>
            <person name="Kyrpides N."/>
            <person name="Ivanova N."/>
            <person name="Pagani I."/>
            <person name="Samuel K."/>
            <person name="Teske A."/>
            <person name="Mueller J."/>
            <person name="Woyke T."/>
        </authorList>
    </citation>
    <scope>NUCLEOTIDE SEQUENCE [LARGE SCALE GENOMIC DNA]</scope>
    <source>
        <strain evidence="12 13">B18LD</strain>
    </source>
</reference>
<feature type="domain" description="Type II secretion system protein GspG C-terminal" evidence="11">
    <location>
        <begin position="39"/>
        <end position="147"/>
    </location>
</feature>
<organism evidence="12 13">
    <name type="scientific">Beggiatoa alba B18LD</name>
    <dbReference type="NCBI Taxonomy" id="395493"/>
    <lineage>
        <taxon>Bacteria</taxon>
        <taxon>Pseudomonadati</taxon>
        <taxon>Pseudomonadota</taxon>
        <taxon>Gammaproteobacteria</taxon>
        <taxon>Thiotrichales</taxon>
        <taxon>Thiotrichaceae</taxon>
        <taxon>Beggiatoa</taxon>
    </lineage>
</organism>
<evidence type="ECO:0000256" key="9">
    <source>
        <dbReference type="ARBA" id="ARBA00023136"/>
    </source>
</evidence>
<dbReference type="NCBIfam" id="TIGR02532">
    <property type="entry name" value="IV_pilin_GFxxxE"/>
    <property type="match status" value="1"/>
</dbReference>
<evidence type="ECO:0000256" key="3">
    <source>
        <dbReference type="ARBA" id="ARBA00020042"/>
    </source>
</evidence>
<protein>
    <recommendedName>
        <fullName evidence="3">Type II secretion system core protein G</fullName>
    </recommendedName>
</protein>
<dbReference type="Proteomes" id="UP000005744">
    <property type="component" value="Unassembled WGS sequence"/>
</dbReference>
<sequence>MINTQSLKQAYRQTGFTLIEVMVVIVILGILATLVVPSIMGRTADARVTKTKHDIHAIEAALKLYKLDNYVYPSTDQGLEALVTRPTSAPEPRKWKEGGYLERLPMDAWGSPYQYMSPGVHGEIDIWSLGADKQPDGMGENMDIGNWSVE</sequence>
<dbReference type="eggNOG" id="COG2165">
    <property type="taxonomic scope" value="Bacteria"/>
</dbReference>
<dbReference type="InterPro" id="IPR013545">
    <property type="entry name" value="T2SS_protein-GspG_C"/>
</dbReference>
<evidence type="ECO:0000256" key="8">
    <source>
        <dbReference type="ARBA" id="ARBA00022989"/>
    </source>
</evidence>
<keyword evidence="4" id="KW-1003">Cell membrane</keyword>
<dbReference type="NCBIfam" id="TIGR01710">
    <property type="entry name" value="typeII_sec_gspG"/>
    <property type="match status" value="1"/>
</dbReference>
<keyword evidence="7 10" id="KW-0812">Transmembrane</keyword>
<dbReference type="RefSeq" id="WP_002684079.1">
    <property type="nucleotide sequence ID" value="NZ_JH600070.1"/>
</dbReference>
<feature type="transmembrane region" description="Helical" evidence="10">
    <location>
        <begin position="21"/>
        <end position="40"/>
    </location>
</feature>
<evidence type="ECO:0000313" key="13">
    <source>
        <dbReference type="Proteomes" id="UP000005744"/>
    </source>
</evidence>
<evidence type="ECO:0000259" key="11">
    <source>
        <dbReference type="Pfam" id="PF08334"/>
    </source>
</evidence>
<evidence type="ECO:0000256" key="5">
    <source>
        <dbReference type="ARBA" id="ARBA00022481"/>
    </source>
</evidence>
<dbReference type="EMBL" id="JH600070">
    <property type="protein sequence ID" value="EIJ41801.1"/>
    <property type="molecule type" value="Genomic_DNA"/>
</dbReference>
<dbReference type="Pfam" id="PF08334">
    <property type="entry name" value="T2SSG"/>
    <property type="match status" value="1"/>
</dbReference>
<comment type="subcellular location">
    <subcellularLocation>
        <location evidence="1">Cell inner membrane</location>
        <topology evidence="1">Single-pass membrane protein</topology>
    </subcellularLocation>
</comment>
<evidence type="ECO:0000256" key="4">
    <source>
        <dbReference type="ARBA" id="ARBA00022475"/>
    </source>
</evidence>
<dbReference type="InterPro" id="IPR012902">
    <property type="entry name" value="N_methyl_site"/>
</dbReference>
<dbReference type="HOGENOM" id="CLU_091705_2_1_6"/>
<dbReference type="Gene3D" id="3.30.700.10">
    <property type="entry name" value="Glycoprotein, Type 4 Pilin"/>
    <property type="match status" value="1"/>
</dbReference>
<keyword evidence="6" id="KW-0997">Cell inner membrane</keyword>
<dbReference type="AlphaFoldDB" id="I3CDV8"/>
<gene>
    <name evidence="12" type="ORF">BegalDRAFT_0893</name>
</gene>
<keyword evidence="9 10" id="KW-0472">Membrane</keyword>
<evidence type="ECO:0000256" key="7">
    <source>
        <dbReference type="ARBA" id="ARBA00022692"/>
    </source>
</evidence>
<dbReference type="InterPro" id="IPR010054">
    <property type="entry name" value="Type2_sec_GspG"/>
</dbReference>
<dbReference type="Pfam" id="PF07963">
    <property type="entry name" value="N_methyl"/>
    <property type="match status" value="1"/>
</dbReference>
<dbReference type="STRING" id="395493.BegalDRAFT_0893"/>
<evidence type="ECO:0000256" key="6">
    <source>
        <dbReference type="ARBA" id="ARBA00022519"/>
    </source>
</evidence>
<evidence type="ECO:0000256" key="2">
    <source>
        <dbReference type="ARBA" id="ARBA00009984"/>
    </source>
</evidence>
<accession>I3CDV8</accession>
<dbReference type="PANTHER" id="PTHR30093:SF44">
    <property type="entry name" value="TYPE II SECRETION SYSTEM CORE PROTEIN G"/>
    <property type="match status" value="1"/>
</dbReference>
<keyword evidence="5" id="KW-0488">Methylation</keyword>
<evidence type="ECO:0000256" key="1">
    <source>
        <dbReference type="ARBA" id="ARBA00004377"/>
    </source>
</evidence>
<keyword evidence="13" id="KW-1185">Reference proteome</keyword>
<name>I3CDV8_9GAMM</name>
<dbReference type="OrthoDB" id="9795612at2"/>
<dbReference type="GO" id="GO:0005886">
    <property type="term" value="C:plasma membrane"/>
    <property type="evidence" value="ECO:0007669"/>
    <property type="project" value="UniProtKB-SubCell"/>
</dbReference>
<dbReference type="GO" id="GO:0015627">
    <property type="term" value="C:type II protein secretion system complex"/>
    <property type="evidence" value="ECO:0007669"/>
    <property type="project" value="InterPro"/>
</dbReference>
<comment type="similarity">
    <text evidence="2">Belongs to the GSP G family.</text>
</comment>
<dbReference type="PROSITE" id="PS00409">
    <property type="entry name" value="PROKAR_NTER_METHYL"/>
    <property type="match status" value="1"/>
</dbReference>
<dbReference type="SUPFAM" id="SSF54523">
    <property type="entry name" value="Pili subunits"/>
    <property type="match status" value="1"/>
</dbReference>
<proteinExistence type="inferred from homology"/>
<dbReference type="PRINTS" id="PR00813">
    <property type="entry name" value="BCTERIALGSPG"/>
</dbReference>
<dbReference type="InterPro" id="IPR000983">
    <property type="entry name" value="Bac_GSPG_pilin"/>
</dbReference>
<dbReference type="GO" id="GO:0015628">
    <property type="term" value="P:protein secretion by the type II secretion system"/>
    <property type="evidence" value="ECO:0007669"/>
    <property type="project" value="InterPro"/>
</dbReference>
<keyword evidence="8 10" id="KW-1133">Transmembrane helix</keyword>
<dbReference type="InterPro" id="IPR045584">
    <property type="entry name" value="Pilin-like"/>
</dbReference>